<evidence type="ECO:0000313" key="2">
    <source>
        <dbReference type="EMBL" id="AFZ22679.1"/>
    </source>
</evidence>
<dbReference type="HOGENOM" id="CLU_539382_0_0_3"/>
<gene>
    <name evidence="2" type="ORF">Cylst_0316</name>
</gene>
<dbReference type="RefSeq" id="WP_015205937.1">
    <property type="nucleotide sequence ID" value="NC_019757.1"/>
</dbReference>
<feature type="compositionally biased region" description="Basic and acidic residues" evidence="1">
    <location>
        <begin position="49"/>
        <end position="62"/>
    </location>
</feature>
<reference evidence="2 3" key="1">
    <citation type="submission" date="2012-06" db="EMBL/GenBank/DDBJ databases">
        <title>Finished chromosome of genome of Cylindrospermum stagnale PCC 7417.</title>
        <authorList>
            <consortium name="US DOE Joint Genome Institute"/>
            <person name="Gugger M."/>
            <person name="Coursin T."/>
            <person name="Rippka R."/>
            <person name="Tandeau De Marsac N."/>
            <person name="Huntemann M."/>
            <person name="Wei C.-L."/>
            <person name="Han J."/>
            <person name="Detter J.C."/>
            <person name="Han C."/>
            <person name="Tapia R."/>
            <person name="Chen A."/>
            <person name="Kyrpides N."/>
            <person name="Mavromatis K."/>
            <person name="Markowitz V."/>
            <person name="Szeto E."/>
            <person name="Ivanova N."/>
            <person name="Pagani I."/>
            <person name="Pati A."/>
            <person name="Goodwin L."/>
            <person name="Nordberg H.P."/>
            <person name="Cantor M.N."/>
            <person name="Hua S.X."/>
            <person name="Woyke T."/>
            <person name="Kerfeld C.A."/>
        </authorList>
    </citation>
    <scope>NUCLEOTIDE SEQUENCE [LARGE SCALE GENOMIC DNA]</scope>
    <source>
        <strain evidence="2 3">PCC 7417</strain>
    </source>
</reference>
<dbReference type="AlphaFoldDB" id="K9WSA8"/>
<protein>
    <submittedName>
        <fullName evidence="2">Uncharacterized protein</fullName>
    </submittedName>
</protein>
<name>K9WSA8_9NOST</name>
<sequence length="505" mass="55322">MYSGQHRTSKKSANSSDKAVPSRFAPRGFVVQPKTEEVAPQQDQTPDLEPQREETKQYKDGFIDFSKLTPRPSPARTPRIQMKLTRLQPGDMYQQEPVPSSPIAVQPKANTDLSPAQNTTLEPFDKVEEVANEAVEIQRLREPGESGDDGSHSPNGGIIQRACSECEAEKEEKKDTGIIQAKEQIAGFNKNLFKPSLLNKPTHTLQAKTIEEQSSKTALNNNKNEFSLTKQSPTPLPAKEISSQNPQIVQMMPKVKPGSMTLKEAQQALKRLNGELGLELAQTAADLAGLADPTPISDGVGAAISIARGDYVGAGLSLISMVPYVGDAAGKPIKAARNGKRILKLRKEIAELINRINHLNPGEIKKAEEIKGVVSEQMKKALTTRKRIGKSKGIKHPEISAVAPDWGSKGAHIKVGDKGVEIAVRPGQNGSIVLKSVFSKRFKKEYVEEAIKEGNKALEDPQFRKKLYEAGSRALQQLSRSKAEMDRARAVEIRFLMIALKKKGL</sequence>
<evidence type="ECO:0000313" key="3">
    <source>
        <dbReference type="Proteomes" id="UP000010475"/>
    </source>
</evidence>
<dbReference type="CDD" id="cd20745">
    <property type="entry name" value="FIX_RhsA_AHH_HNH-like"/>
    <property type="match status" value="1"/>
</dbReference>
<proteinExistence type="predicted"/>
<keyword evidence="3" id="KW-1185">Reference proteome</keyword>
<dbReference type="eggNOG" id="COG3103">
    <property type="taxonomic scope" value="Bacteria"/>
</dbReference>
<feature type="region of interest" description="Disordered" evidence="1">
    <location>
        <begin position="1"/>
        <end position="80"/>
    </location>
</feature>
<dbReference type="Proteomes" id="UP000010475">
    <property type="component" value="Chromosome"/>
</dbReference>
<organism evidence="2 3">
    <name type="scientific">Cylindrospermum stagnale PCC 7417</name>
    <dbReference type="NCBI Taxonomy" id="56107"/>
    <lineage>
        <taxon>Bacteria</taxon>
        <taxon>Bacillati</taxon>
        <taxon>Cyanobacteriota</taxon>
        <taxon>Cyanophyceae</taxon>
        <taxon>Nostocales</taxon>
        <taxon>Nostocaceae</taxon>
        <taxon>Cylindrospermum</taxon>
    </lineage>
</organism>
<dbReference type="EMBL" id="CP003642">
    <property type="protein sequence ID" value="AFZ22679.1"/>
    <property type="molecule type" value="Genomic_DNA"/>
</dbReference>
<dbReference type="KEGG" id="csg:Cylst_0316"/>
<evidence type="ECO:0000256" key="1">
    <source>
        <dbReference type="SAM" id="MobiDB-lite"/>
    </source>
</evidence>
<accession>K9WSA8</accession>
<dbReference type="STRING" id="56107.Cylst_0316"/>